<keyword evidence="3" id="KW-1185">Reference proteome</keyword>
<feature type="coiled-coil region" evidence="1">
    <location>
        <begin position="263"/>
        <end position="297"/>
    </location>
</feature>
<organism evidence="2 3">
    <name type="scientific">Stentor coeruleus</name>
    <dbReference type="NCBI Taxonomy" id="5963"/>
    <lineage>
        <taxon>Eukaryota</taxon>
        <taxon>Sar</taxon>
        <taxon>Alveolata</taxon>
        <taxon>Ciliophora</taxon>
        <taxon>Postciliodesmatophora</taxon>
        <taxon>Heterotrichea</taxon>
        <taxon>Heterotrichida</taxon>
        <taxon>Stentoridae</taxon>
        <taxon>Stentor</taxon>
    </lineage>
</organism>
<protein>
    <submittedName>
        <fullName evidence="2">Uncharacterized protein</fullName>
    </submittedName>
</protein>
<feature type="coiled-coil region" evidence="1">
    <location>
        <begin position="185"/>
        <end position="223"/>
    </location>
</feature>
<dbReference type="Proteomes" id="UP000187209">
    <property type="component" value="Unassembled WGS sequence"/>
</dbReference>
<evidence type="ECO:0000313" key="2">
    <source>
        <dbReference type="EMBL" id="OMJ89041.1"/>
    </source>
</evidence>
<evidence type="ECO:0000313" key="3">
    <source>
        <dbReference type="Proteomes" id="UP000187209"/>
    </source>
</evidence>
<evidence type="ECO:0000256" key="1">
    <source>
        <dbReference type="SAM" id="Coils"/>
    </source>
</evidence>
<name>A0A1R2CJ70_9CILI</name>
<sequence>MDSDVCFQELSAIDPSEWTNIPPPVVKSIKVLKKCISLQLQSIKESNQGVMNFNRNAESQLSKFDFEINNIKTLVISAEENYSRLLKDTVDSAQKSHQALQKSITSEVEYLKKHTEGKFAFLDIQFASLKTSMNTLPTYEILDTKLQQSIRENSSRLRKEIREDIKYTIVDPEIHTLTTNLESFSSFVQENIKNTTEELNKINEELQRQNQENEHKFNVLMGEIEEIKQGMEKIILDLDTEILKINQKVNEFKKYIGTVEGAVNVVKNKVKKHRKVIKSLRNDQESCETIIKNIQEDIKRIDYKIIALDDSEHIIQQQVYENTPISQVKYINENPIVNDEKNIGKIQETKVVRHETIKNYIPEMVQTKYKEPDFTRVFEEIQKTKLEIEEKMEKVNNMNKMKINSMKITLENGLKNAKNTYSEDLTEIKEKLYWLPVNLKEIKGMSPTEARIFILEARMRSEENIRNEQYHKLLQLLDGVKVDLKNTSENIAFSNMLPSINSVSYDSRTPDLRSGDYARKLSDSIRTFDSPERVKAKMQRQARVSMSVELGGIKSSFKRRF</sequence>
<accession>A0A1R2CJ70</accession>
<dbReference type="AlphaFoldDB" id="A0A1R2CJ70"/>
<keyword evidence="1" id="KW-0175">Coiled coil</keyword>
<comment type="caution">
    <text evidence="2">The sequence shown here is derived from an EMBL/GenBank/DDBJ whole genome shotgun (WGS) entry which is preliminary data.</text>
</comment>
<gene>
    <name evidence="2" type="ORF">SteCoe_8861</name>
</gene>
<dbReference type="EMBL" id="MPUH01000135">
    <property type="protein sequence ID" value="OMJ89041.1"/>
    <property type="molecule type" value="Genomic_DNA"/>
</dbReference>
<reference evidence="2 3" key="1">
    <citation type="submission" date="2016-11" db="EMBL/GenBank/DDBJ databases">
        <title>The macronuclear genome of Stentor coeruleus: a giant cell with tiny introns.</title>
        <authorList>
            <person name="Slabodnick M."/>
            <person name="Ruby J.G."/>
            <person name="Reiff S.B."/>
            <person name="Swart E.C."/>
            <person name="Gosai S."/>
            <person name="Prabakaran S."/>
            <person name="Witkowska E."/>
            <person name="Larue G.E."/>
            <person name="Fisher S."/>
            <person name="Freeman R.M."/>
            <person name="Gunawardena J."/>
            <person name="Chu W."/>
            <person name="Stover N.A."/>
            <person name="Gregory B.D."/>
            <person name="Nowacki M."/>
            <person name="Derisi J."/>
            <person name="Roy S.W."/>
            <person name="Marshall W.F."/>
            <person name="Sood P."/>
        </authorList>
    </citation>
    <scope>NUCLEOTIDE SEQUENCE [LARGE SCALE GENOMIC DNA]</scope>
    <source>
        <strain evidence="2">WM001</strain>
    </source>
</reference>
<proteinExistence type="predicted"/>